<reference evidence="2" key="1">
    <citation type="submission" date="2025-08" db="UniProtKB">
        <authorList>
            <consortium name="RefSeq"/>
        </authorList>
    </citation>
    <scope>IDENTIFICATION</scope>
    <source>
        <tissue evidence="2">Leaves</tissue>
    </source>
</reference>
<keyword evidence="1" id="KW-1185">Reference proteome</keyword>
<dbReference type="Proteomes" id="UP001652660">
    <property type="component" value="Chromosome 4e"/>
</dbReference>
<dbReference type="PANTHER" id="PTHR35461:SF1">
    <property type="entry name" value="LOW PROTEIN: ATP-DEPENDENT RNA HELICASE-LIKE PROTEIN"/>
    <property type="match status" value="1"/>
</dbReference>
<evidence type="ECO:0008006" key="3">
    <source>
        <dbReference type="Google" id="ProtNLM"/>
    </source>
</evidence>
<dbReference type="RefSeq" id="XP_071902885.1">
    <property type="nucleotide sequence ID" value="XM_072046784.1"/>
</dbReference>
<protein>
    <recommendedName>
        <fullName evidence="3">OVATE domain-containing protein</fullName>
    </recommendedName>
</protein>
<dbReference type="PANTHER" id="PTHR35461">
    <property type="entry name" value="BNAANNG14610D PROTEIN"/>
    <property type="match status" value="1"/>
</dbReference>
<dbReference type="GeneID" id="113742721"/>
<gene>
    <name evidence="2" type="primary">LOC113742721</name>
</gene>
<evidence type="ECO:0000313" key="1">
    <source>
        <dbReference type="Proteomes" id="UP001652660"/>
    </source>
</evidence>
<dbReference type="AlphaFoldDB" id="A0A6P6XHL1"/>
<name>A0A6P6XHL1_COFAR</name>
<accession>A0A6P6XHL1</accession>
<evidence type="ECO:0000313" key="2">
    <source>
        <dbReference type="RefSeq" id="XP_071902885.1"/>
    </source>
</evidence>
<proteinExistence type="predicted"/>
<organism evidence="1 2">
    <name type="scientific">Coffea arabica</name>
    <name type="common">Arabian coffee</name>
    <dbReference type="NCBI Taxonomy" id="13443"/>
    <lineage>
        <taxon>Eukaryota</taxon>
        <taxon>Viridiplantae</taxon>
        <taxon>Streptophyta</taxon>
        <taxon>Embryophyta</taxon>
        <taxon>Tracheophyta</taxon>
        <taxon>Spermatophyta</taxon>
        <taxon>Magnoliopsida</taxon>
        <taxon>eudicotyledons</taxon>
        <taxon>Gunneridae</taxon>
        <taxon>Pentapetalae</taxon>
        <taxon>asterids</taxon>
        <taxon>lamiids</taxon>
        <taxon>Gentianales</taxon>
        <taxon>Rubiaceae</taxon>
        <taxon>Ixoroideae</taxon>
        <taxon>Gardenieae complex</taxon>
        <taxon>Bertiereae - Coffeeae clade</taxon>
        <taxon>Coffeeae</taxon>
        <taxon>Coffea</taxon>
    </lineage>
</organism>
<sequence length="207" mass="24474">MLLRRSLRKTRYIFQKTLRKLKSFLFGRYQKLPKAPFINPFFSGSNSCRKMQELDDFYREFSDQWAILDTSTLPPRVPMVEDVECSENHTRATVQIIVDNTDIKARKEEKMVFKRHERKREEACGHTENAGSQSLAQKMKDLDMFELNDVDHQLDVEEVLHYYSRLTCPAYLDIVDKFFMDMYSEFILPQPSVSGNSSMRRLQPVKL</sequence>